<sequence>MSSALQARTIILTAGVAATTVTGAWYGAGLKTNQEIKQDVKARAEATPTEKIAYLEQTRSGLMAKKIGLEQKISQLEARVARNGGAEVDDGAKGRRF</sequence>
<evidence type="ECO:0000313" key="2">
    <source>
        <dbReference type="Proteomes" id="UP000664534"/>
    </source>
</evidence>
<evidence type="ECO:0000313" key="1">
    <source>
        <dbReference type="EMBL" id="CAF9911206.1"/>
    </source>
</evidence>
<dbReference type="OrthoDB" id="5428081at2759"/>
<organism evidence="1 2">
    <name type="scientific">Imshaugia aleurites</name>
    <dbReference type="NCBI Taxonomy" id="172621"/>
    <lineage>
        <taxon>Eukaryota</taxon>
        <taxon>Fungi</taxon>
        <taxon>Dikarya</taxon>
        <taxon>Ascomycota</taxon>
        <taxon>Pezizomycotina</taxon>
        <taxon>Lecanoromycetes</taxon>
        <taxon>OSLEUM clade</taxon>
        <taxon>Lecanoromycetidae</taxon>
        <taxon>Lecanorales</taxon>
        <taxon>Lecanorineae</taxon>
        <taxon>Parmeliaceae</taxon>
        <taxon>Imshaugia</taxon>
    </lineage>
</organism>
<keyword evidence="2" id="KW-1185">Reference proteome</keyword>
<name>A0A8H3ER35_9LECA</name>
<reference evidence="1" key="1">
    <citation type="submission" date="2021-03" db="EMBL/GenBank/DDBJ databases">
        <authorList>
            <person name="Tagirdzhanova G."/>
        </authorList>
    </citation>
    <scope>NUCLEOTIDE SEQUENCE</scope>
</reference>
<dbReference type="EMBL" id="CAJPDT010000008">
    <property type="protein sequence ID" value="CAF9911206.1"/>
    <property type="molecule type" value="Genomic_DNA"/>
</dbReference>
<comment type="caution">
    <text evidence="1">The sequence shown here is derived from an EMBL/GenBank/DDBJ whole genome shotgun (WGS) entry which is preliminary data.</text>
</comment>
<accession>A0A8H3ER35</accession>
<proteinExistence type="predicted"/>
<dbReference type="Proteomes" id="UP000664534">
    <property type="component" value="Unassembled WGS sequence"/>
</dbReference>
<dbReference type="AlphaFoldDB" id="A0A8H3ER35"/>
<protein>
    <submittedName>
        <fullName evidence="1">Uncharacterized protein</fullName>
    </submittedName>
</protein>
<gene>
    <name evidence="1" type="ORF">IMSHALPRED_009965</name>
</gene>